<proteinExistence type="predicted"/>
<evidence type="ECO:0000313" key="4">
    <source>
        <dbReference type="Proteomes" id="UP000193719"/>
    </source>
</evidence>
<feature type="coiled-coil region" evidence="1">
    <location>
        <begin position="320"/>
        <end position="371"/>
    </location>
</feature>
<feature type="compositionally biased region" description="Polar residues" evidence="2">
    <location>
        <begin position="741"/>
        <end position="752"/>
    </location>
</feature>
<reference evidence="3 4" key="1">
    <citation type="submission" date="2016-08" db="EMBL/GenBank/DDBJ databases">
        <title>Genomes of anaerobic fungi encode conserved fungal cellulosomes for biomass hydrolysis.</title>
        <authorList>
            <consortium name="DOE Joint Genome Institute"/>
            <person name="Haitjema C.H."/>
            <person name="Gilmore S.P."/>
            <person name="Henske J.K."/>
            <person name="Solomon K.V."/>
            <person name="De Groot R."/>
            <person name="Kuo A."/>
            <person name="Mondo S.J."/>
            <person name="Salamov A.A."/>
            <person name="Labutti K."/>
            <person name="Zhao Z."/>
            <person name="Chiniquy J."/>
            <person name="Barry K."/>
            <person name="Brewer H.M."/>
            <person name="Purvine S.O."/>
            <person name="Wright A.T."/>
            <person name="Boxma B."/>
            <person name="Van Alen T."/>
            <person name="Hackstein J.H."/>
            <person name="Baker S.E."/>
            <person name="Grigoriev I.V."/>
            <person name="O'Malley M.A."/>
        </authorList>
    </citation>
    <scope>NUCLEOTIDE SEQUENCE [LARGE SCALE GENOMIC DNA]</scope>
    <source>
        <strain evidence="4">finn</strain>
    </source>
</reference>
<dbReference type="EMBL" id="MCFH01000049">
    <property type="protein sequence ID" value="ORX43977.1"/>
    <property type="molecule type" value="Genomic_DNA"/>
</dbReference>
<organism evidence="3 4">
    <name type="scientific">Piromyces finnis</name>
    <dbReference type="NCBI Taxonomy" id="1754191"/>
    <lineage>
        <taxon>Eukaryota</taxon>
        <taxon>Fungi</taxon>
        <taxon>Fungi incertae sedis</taxon>
        <taxon>Chytridiomycota</taxon>
        <taxon>Chytridiomycota incertae sedis</taxon>
        <taxon>Neocallimastigomycetes</taxon>
        <taxon>Neocallimastigales</taxon>
        <taxon>Neocallimastigaceae</taxon>
        <taxon>Piromyces</taxon>
    </lineage>
</organism>
<keyword evidence="1" id="KW-0175">Coiled coil</keyword>
<accession>A0A1Y1V0J2</accession>
<feature type="region of interest" description="Disordered" evidence="2">
    <location>
        <begin position="817"/>
        <end position="843"/>
    </location>
</feature>
<feature type="region of interest" description="Disordered" evidence="2">
    <location>
        <begin position="725"/>
        <end position="752"/>
    </location>
</feature>
<dbReference type="STRING" id="1754191.A0A1Y1V0J2"/>
<evidence type="ECO:0000313" key="3">
    <source>
        <dbReference type="EMBL" id="ORX43977.1"/>
    </source>
</evidence>
<name>A0A1Y1V0J2_9FUNG</name>
<feature type="compositionally biased region" description="Low complexity" evidence="2">
    <location>
        <begin position="817"/>
        <end position="841"/>
    </location>
</feature>
<reference evidence="3 4" key="2">
    <citation type="submission" date="2016-08" db="EMBL/GenBank/DDBJ databases">
        <title>Pervasive Adenine N6-methylation of Active Genes in Fungi.</title>
        <authorList>
            <consortium name="DOE Joint Genome Institute"/>
            <person name="Mondo S.J."/>
            <person name="Dannebaum R.O."/>
            <person name="Kuo R.C."/>
            <person name="Labutti K."/>
            <person name="Haridas S."/>
            <person name="Kuo A."/>
            <person name="Salamov A."/>
            <person name="Ahrendt S.R."/>
            <person name="Lipzen A."/>
            <person name="Sullivan W."/>
            <person name="Andreopoulos W.B."/>
            <person name="Clum A."/>
            <person name="Lindquist E."/>
            <person name="Daum C."/>
            <person name="Ramamoorthy G.K."/>
            <person name="Gryganskyi A."/>
            <person name="Culley D."/>
            <person name="Magnuson J.K."/>
            <person name="James T.Y."/>
            <person name="O'Malley M.A."/>
            <person name="Stajich J.E."/>
            <person name="Spatafora J.W."/>
            <person name="Visel A."/>
            <person name="Grigoriev I.V."/>
        </authorList>
    </citation>
    <scope>NUCLEOTIDE SEQUENCE [LARGE SCALE GENOMIC DNA]</scope>
    <source>
        <strain evidence="4">finn</strain>
    </source>
</reference>
<dbReference type="AlphaFoldDB" id="A0A1Y1V0J2"/>
<feature type="region of interest" description="Disordered" evidence="2">
    <location>
        <begin position="431"/>
        <end position="466"/>
    </location>
</feature>
<keyword evidence="4" id="KW-1185">Reference proteome</keyword>
<evidence type="ECO:0000256" key="1">
    <source>
        <dbReference type="SAM" id="Coils"/>
    </source>
</evidence>
<comment type="caution">
    <text evidence="3">The sequence shown here is derived from an EMBL/GenBank/DDBJ whole genome shotgun (WGS) entry which is preliminary data.</text>
</comment>
<feature type="region of interest" description="Disordered" evidence="2">
    <location>
        <begin position="1058"/>
        <end position="1083"/>
    </location>
</feature>
<protein>
    <submittedName>
        <fullName evidence="3">Uncharacterized protein</fullName>
    </submittedName>
</protein>
<evidence type="ECO:0000256" key="2">
    <source>
        <dbReference type="SAM" id="MobiDB-lite"/>
    </source>
</evidence>
<sequence>MIIIVAYDEFEAYGSSRRENFIPHYKSFKDSTRFHIPLSELSAIPSSSNFYQSQGLRDSHQVKLNFAYGDILGNTYVKSLERFTENMSDSIKDFVFEYIDAITEGGHSLAKATEYLMDKNSSVIENFIPPSKKIKLNPYFSENSISKKQISEKENKEILNQNNSNIINNNIPLQLTPYEIKQIENIINNIIVKKNYEYEQREIGMIESIIRDNHIDYLSVIKKEEISTIIKDIISKHSRMNIDINNKLVSDKLIKDYIESNIIELKLYQEMKFNGSNHDLKKEAQLEYNIQKRFLEILNISSNNGIDKISRNNELQIKKLEQDILLKKKLEQENIRKQQELQKQILEQNKTKQKEKQLEQQLLLRKCLEQQQKINANQLTQFNLKEERNPNLKDQQEKLMMLNHQQFLKSFQVNDSKLSETKMKNNPLFDQLKSKQQQQQQSSSQIKPISQISTSQDKKPNSNFSNFSYGNLLNNGKGVNNITSNVSTSNISLNNLNFMSQQQQLLLQQRLKNYLQNQQGRKLTSSHSLLPNSKLGVNTSSATIVPSTNSIDINSNNSNINSLVTNQRISPVSSTNIASILAASSQKLNNSNILSSQNISSIISNNKNILSDKAKANLLSTKNKNDFSSPYGSVSQSLPSSQAFSNYSSLIASNQKLSNTSLLANDLKLKTKTNPATSLANNLKLSITQSVPDYSSLLTSKPTIVSTSNISSLLSSSNTNDINKLPSTSSSLTIGDKKQSQKQGSIPTSIPTTQTLLNSKSKKLPIDIDLSHILNTTSFPTTTTTTTKSTSIMKDTKIPTTQSLESNLSALLSNTNNANSSKIQSSSNLSNLNPKSKLNNNIPTAQLGPDFSSLLISKTKPQSTSSFPTTQSGPDFSSLFDATIVPSTQSLNDIMNSKKVVATTNPPSLPTVDLSSIDNNQKLMNDSSVTSKFSSLLSTKLTKTQPDSSFNNLLSKSKLTNDYSSLLGINTSISPTTTTTTPDISMLLPNSGIGSSSIVSSSLSQYLLSACNTSLPPSTSLPQQLSLLNNSNIVGSLQTPSSQQNLTNTFLANNSISSTSKTTKEKSNSKNPQLPTSSISSFF</sequence>
<dbReference type="Proteomes" id="UP000193719">
    <property type="component" value="Unassembled WGS sequence"/>
</dbReference>
<feature type="compositionally biased region" description="Polar residues" evidence="2">
    <location>
        <begin position="1072"/>
        <end position="1083"/>
    </location>
</feature>
<gene>
    <name evidence="3" type="ORF">BCR36DRAFT_132892</name>
</gene>
<feature type="compositionally biased region" description="Low complexity" evidence="2">
    <location>
        <begin position="434"/>
        <end position="455"/>
    </location>
</feature>